<proteinExistence type="predicted"/>
<gene>
    <name evidence="1" type="ORF">WMO66_00335</name>
</gene>
<organism evidence="1 2">
    <name type="scientific">Faecousia intestinalis</name>
    <dbReference type="NCBI Taxonomy" id="3133167"/>
    <lineage>
        <taxon>Bacteria</taxon>
        <taxon>Bacillati</taxon>
        <taxon>Bacillota</taxon>
        <taxon>Clostridia</taxon>
        <taxon>Eubacteriales</taxon>
        <taxon>Oscillospiraceae</taxon>
        <taxon>Faecousia</taxon>
    </lineage>
</organism>
<name>A0ABV1G327_9FIRM</name>
<dbReference type="RefSeq" id="WP_349134420.1">
    <property type="nucleotide sequence ID" value="NZ_JBBMFF010000032.1"/>
</dbReference>
<comment type="caution">
    <text evidence="1">The sequence shown here is derived from an EMBL/GenBank/DDBJ whole genome shotgun (WGS) entry which is preliminary data.</text>
</comment>
<dbReference type="EMBL" id="JBBMFF010000032">
    <property type="protein sequence ID" value="MEQ2509703.1"/>
    <property type="molecule type" value="Genomic_DNA"/>
</dbReference>
<accession>A0ABV1G327</accession>
<sequence>LCTRKGHAASVRRQSRQRLRNTTNFPNRWIDEKDPASAADDLFRASLLFPSYHETMGLSSKFPVLRINICEFLTQTSLIPAGKAAILTEITGRRYDL</sequence>
<keyword evidence="2" id="KW-1185">Reference proteome</keyword>
<dbReference type="Proteomes" id="UP001491552">
    <property type="component" value="Unassembled WGS sequence"/>
</dbReference>
<protein>
    <submittedName>
        <fullName evidence="1">Uncharacterized protein</fullName>
    </submittedName>
</protein>
<evidence type="ECO:0000313" key="2">
    <source>
        <dbReference type="Proteomes" id="UP001491552"/>
    </source>
</evidence>
<evidence type="ECO:0000313" key="1">
    <source>
        <dbReference type="EMBL" id="MEQ2509703.1"/>
    </source>
</evidence>
<reference evidence="1 2" key="1">
    <citation type="submission" date="2024-03" db="EMBL/GenBank/DDBJ databases">
        <title>Human intestinal bacterial collection.</title>
        <authorList>
            <person name="Pauvert C."/>
            <person name="Hitch T.C.A."/>
            <person name="Clavel T."/>
        </authorList>
    </citation>
    <scope>NUCLEOTIDE SEQUENCE [LARGE SCALE GENOMIC DNA]</scope>
    <source>
        <strain evidence="1 2">CLA-AA-H192</strain>
    </source>
</reference>
<feature type="non-terminal residue" evidence="1">
    <location>
        <position position="1"/>
    </location>
</feature>